<gene>
    <name evidence="5" type="ORF">G9399_27295</name>
    <name evidence="6" type="ORF">RFB13_16000</name>
</gene>
<comment type="subcellular location">
    <subcellularLocation>
        <location evidence="1">Fimbrium</location>
    </subcellularLocation>
</comment>
<proteinExistence type="inferred from homology"/>
<keyword evidence="3" id="KW-0732">Signal</keyword>
<dbReference type="Gene3D" id="2.60.40.1090">
    <property type="entry name" value="Fimbrial-type adhesion domain"/>
    <property type="match status" value="1"/>
</dbReference>
<evidence type="ECO:0000313" key="5">
    <source>
        <dbReference type="EMBL" id="QXT42353.1"/>
    </source>
</evidence>
<dbReference type="Pfam" id="PF16970">
    <property type="entry name" value="FimA"/>
    <property type="match status" value="1"/>
</dbReference>
<dbReference type="RefSeq" id="WP_065685567.1">
    <property type="nucleotide sequence ID" value="NZ_CAMKUK010000001.1"/>
</dbReference>
<dbReference type="InterPro" id="IPR008966">
    <property type="entry name" value="Adhesion_dom_sf"/>
</dbReference>
<name>A0A1Q5VHK8_SERFO</name>
<comment type="similarity">
    <text evidence="2">Belongs to the fimbrial protein family.</text>
</comment>
<reference evidence="7" key="1">
    <citation type="submission" date="2020-03" db="EMBL/GenBank/DDBJ databases">
        <title>Genome sequences of seven Enterobacteriaceae strains isolated from Canadian wastewater treatment facilities.</title>
        <authorList>
            <person name="Huang H."/>
            <person name="Chmara J.T."/>
            <person name="Duceppe M.-O."/>
        </authorList>
    </citation>
    <scope>NUCLEOTIDE SEQUENCE [LARGE SCALE GENOMIC DNA]</scope>
    <source>
        <strain evidence="7">Biosolid 3</strain>
    </source>
</reference>
<dbReference type="EMBL" id="CP133586">
    <property type="protein sequence ID" value="WMT12754.1"/>
    <property type="molecule type" value="Genomic_DNA"/>
</dbReference>
<dbReference type="InterPro" id="IPR036937">
    <property type="entry name" value="Adhesion_dom_fimbrial_sf"/>
</dbReference>
<dbReference type="SUPFAM" id="SSF49401">
    <property type="entry name" value="Bacterial adhesins"/>
    <property type="match status" value="1"/>
</dbReference>
<accession>A0A1Q5VHK8</accession>
<dbReference type="Proteomes" id="UP001235341">
    <property type="component" value="Chromosome"/>
</dbReference>
<keyword evidence="8" id="KW-1185">Reference proteome</keyword>
<evidence type="ECO:0000256" key="1">
    <source>
        <dbReference type="ARBA" id="ARBA00004561"/>
    </source>
</evidence>
<evidence type="ECO:0000313" key="8">
    <source>
        <dbReference type="Proteomes" id="UP001235341"/>
    </source>
</evidence>
<evidence type="ECO:0000313" key="7">
    <source>
        <dbReference type="Proteomes" id="UP000503464"/>
    </source>
</evidence>
<dbReference type="AlphaFoldDB" id="A0A1Q5VHK8"/>
<evidence type="ECO:0008006" key="9">
    <source>
        <dbReference type="Google" id="ProtNLM"/>
    </source>
</evidence>
<evidence type="ECO:0000256" key="4">
    <source>
        <dbReference type="ARBA" id="ARBA00023263"/>
    </source>
</evidence>
<evidence type="ECO:0000256" key="3">
    <source>
        <dbReference type="ARBA" id="ARBA00022729"/>
    </source>
</evidence>
<sequence>MNNTVNGTINFAGQIVAQTMGIEEGGIIVQRPRSAGLTVSVNGSETQNGYVQLGAVSEVQLANSGAQAQATRFDIRVAGIPEQYTHALVFFEGGATVDAVTGGLINMAEAGNVQIQLRDQQNNIVQAGSNAQMVSSAFFPVMNGEVYASFAANFCSTGRATPGNVASKVDYTLYLFELAA</sequence>
<evidence type="ECO:0000313" key="6">
    <source>
        <dbReference type="EMBL" id="WMT12754.1"/>
    </source>
</evidence>
<dbReference type="EMBL" id="CP054160">
    <property type="protein sequence ID" value="QXT42353.1"/>
    <property type="molecule type" value="Genomic_DNA"/>
</dbReference>
<evidence type="ECO:0000256" key="2">
    <source>
        <dbReference type="ARBA" id="ARBA00006671"/>
    </source>
</evidence>
<dbReference type="InterPro" id="IPR050263">
    <property type="entry name" value="Bact_Fimbrial_Adh_Pro"/>
</dbReference>
<reference evidence="6 8" key="3">
    <citation type="submission" date="2023-08" db="EMBL/GenBank/DDBJ databases">
        <title>Complete Genome and Methylome dissection of Serratia fonticola NEB369.</title>
        <authorList>
            <person name="Fomenkov A."/>
            <person name="Roberts R.D."/>
        </authorList>
    </citation>
    <scope>NUCLEOTIDE SEQUENCE [LARGE SCALE GENOMIC DNA]</scope>
    <source>
        <strain evidence="6 8">NEB369</strain>
    </source>
</reference>
<dbReference type="GO" id="GO:0009289">
    <property type="term" value="C:pilus"/>
    <property type="evidence" value="ECO:0007669"/>
    <property type="project" value="UniProtKB-SubCell"/>
</dbReference>
<dbReference type="PANTHER" id="PTHR33420:SF3">
    <property type="entry name" value="FIMBRIAL SUBUNIT ELFA"/>
    <property type="match status" value="1"/>
</dbReference>
<keyword evidence="4" id="KW-0281">Fimbrium</keyword>
<dbReference type="InterPro" id="IPR039458">
    <property type="entry name" value="FimA-like"/>
</dbReference>
<reference evidence="5" key="2">
    <citation type="submission" date="2022-06" db="EMBL/GenBank/DDBJ databases">
        <title>Genome sequences of seven Enterobacteriaceae strains isolated from Canadian wastewater treatment facilities.</title>
        <authorList>
            <person name="Huang H."/>
            <person name="Chmara J.T."/>
            <person name="Duceppe M.-O."/>
        </authorList>
    </citation>
    <scope>NUCLEOTIDE SEQUENCE</scope>
    <source>
        <strain evidence="5">HH13</strain>
    </source>
</reference>
<dbReference type="GO" id="GO:0043709">
    <property type="term" value="P:cell adhesion involved in single-species biofilm formation"/>
    <property type="evidence" value="ECO:0007669"/>
    <property type="project" value="TreeGrafter"/>
</dbReference>
<organism evidence="5 7">
    <name type="scientific">Serratia fonticola</name>
    <dbReference type="NCBI Taxonomy" id="47917"/>
    <lineage>
        <taxon>Bacteria</taxon>
        <taxon>Pseudomonadati</taxon>
        <taxon>Pseudomonadota</taxon>
        <taxon>Gammaproteobacteria</taxon>
        <taxon>Enterobacterales</taxon>
        <taxon>Yersiniaceae</taxon>
        <taxon>Serratia</taxon>
    </lineage>
</organism>
<dbReference type="PANTHER" id="PTHR33420">
    <property type="entry name" value="FIMBRIAL SUBUNIT ELFA-RELATED"/>
    <property type="match status" value="1"/>
</dbReference>
<dbReference type="Proteomes" id="UP000503464">
    <property type="component" value="Chromosome"/>
</dbReference>
<protein>
    <recommendedName>
        <fullName evidence="9">P pilus assembly protein, pilin FimA</fullName>
    </recommendedName>
</protein>